<evidence type="ECO:0000256" key="1">
    <source>
        <dbReference type="SAM" id="Phobius"/>
    </source>
</evidence>
<keyword evidence="1" id="KW-0812">Transmembrane</keyword>
<evidence type="ECO:0000313" key="3">
    <source>
        <dbReference type="Proteomes" id="UP000621540"/>
    </source>
</evidence>
<feature type="transmembrane region" description="Helical" evidence="1">
    <location>
        <begin position="7"/>
        <end position="40"/>
    </location>
</feature>
<evidence type="ECO:0000313" key="2">
    <source>
        <dbReference type="EMBL" id="MBC5753166.1"/>
    </source>
</evidence>
<organism evidence="2 3">
    <name type="scientific">Roseburia yibonii</name>
    <dbReference type="NCBI Taxonomy" id="2763063"/>
    <lineage>
        <taxon>Bacteria</taxon>
        <taxon>Bacillati</taxon>
        <taxon>Bacillota</taxon>
        <taxon>Clostridia</taxon>
        <taxon>Lachnospirales</taxon>
        <taxon>Lachnospiraceae</taxon>
        <taxon>Roseburia</taxon>
    </lineage>
</organism>
<comment type="caution">
    <text evidence="2">The sequence shown here is derived from an EMBL/GenBank/DDBJ whole genome shotgun (WGS) entry which is preliminary data.</text>
</comment>
<keyword evidence="1" id="KW-0472">Membrane</keyword>
<sequence>MKRVCGFALFFVAVGMILMLLIANEMIGILMICACLVIGYNLFCC</sequence>
<reference evidence="2 3" key="1">
    <citation type="submission" date="2020-08" db="EMBL/GenBank/DDBJ databases">
        <title>Genome public.</title>
        <authorList>
            <person name="Liu C."/>
            <person name="Sun Q."/>
        </authorList>
    </citation>
    <scope>NUCLEOTIDE SEQUENCE [LARGE SCALE GENOMIC DNA]</scope>
    <source>
        <strain evidence="2 3">BX0805</strain>
    </source>
</reference>
<proteinExistence type="predicted"/>
<keyword evidence="1" id="KW-1133">Transmembrane helix</keyword>
<keyword evidence="3" id="KW-1185">Reference proteome</keyword>
<protein>
    <submittedName>
        <fullName evidence="2">Uncharacterized protein</fullName>
    </submittedName>
</protein>
<dbReference type="Proteomes" id="UP000621540">
    <property type="component" value="Unassembled WGS sequence"/>
</dbReference>
<dbReference type="RefSeq" id="WP_186981712.1">
    <property type="nucleotide sequence ID" value="NZ_JACOQH010000002.1"/>
</dbReference>
<gene>
    <name evidence="2" type="ORF">H8Z76_03835</name>
</gene>
<accession>A0ABR7I887</accession>
<dbReference type="EMBL" id="JACOQH010000002">
    <property type="protein sequence ID" value="MBC5753166.1"/>
    <property type="molecule type" value="Genomic_DNA"/>
</dbReference>
<name>A0ABR7I887_9FIRM</name>